<comment type="caution">
    <text evidence="1">The sequence shown here is derived from an EMBL/GenBank/DDBJ whole genome shotgun (WGS) entry which is preliminary data.</text>
</comment>
<keyword evidence="2" id="KW-1185">Reference proteome</keyword>
<dbReference type="EMBL" id="JAZHXI010000012">
    <property type="protein sequence ID" value="KAL2065338.1"/>
    <property type="molecule type" value="Genomic_DNA"/>
</dbReference>
<organism evidence="1 2">
    <name type="scientific">Oculimacula yallundae</name>
    <dbReference type="NCBI Taxonomy" id="86028"/>
    <lineage>
        <taxon>Eukaryota</taxon>
        <taxon>Fungi</taxon>
        <taxon>Dikarya</taxon>
        <taxon>Ascomycota</taxon>
        <taxon>Pezizomycotina</taxon>
        <taxon>Leotiomycetes</taxon>
        <taxon>Helotiales</taxon>
        <taxon>Ploettnerulaceae</taxon>
        <taxon>Oculimacula</taxon>
    </lineage>
</organism>
<evidence type="ECO:0000313" key="1">
    <source>
        <dbReference type="EMBL" id="KAL2065338.1"/>
    </source>
</evidence>
<name>A0ABR4C5X7_9HELO</name>
<dbReference type="Proteomes" id="UP001595075">
    <property type="component" value="Unassembled WGS sequence"/>
</dbReference>
<feature type="non-terminal residue" evidence="1">
    <location>
        <position position="83"/>
    </location>
</feature>
<protein>
    <submittedName>
        <fullName evidence="1">Uncharacterized protein</fullName>
    </submittedName>
</protein>
<evidence type="ECO:0000313" key="2">
    <source>
        <dbReference type="Proteomes" id="UP001595075"/>
    </source>
</evidence>
<accession>A0ABR4C5X7</accession>
<reference evidence="1 2" key="1">
    <citation type="journal article" date="2024" name="Commun. Biol.">
        <title>Comparative genomic analysis of thermophilic fungi reveals convergent evolutionary adaptations and gene losses.</title>
        <authorList>
            <person name="Steindorff A.S."/>
            <person name="Aguilar-Pontes M.V."/>
            <person name="Robinson A.J."/>
            <person name="Andreopoulos B."/>
            <person name="LaButti K."/>
            <person name="Kuo A."/>
            <person name="Mondo S."/>
            <person name="Riley R."/>
            <person name="Otillar R."/>
            <person name="Haridas S."/>
            <person name="Lipzen A."/>
            <person name="Grimwood J."/>
            <person name="Schmutz J."/>
            <person name="Clum A."/>
            <person name="Reid I.D."/>
            <person name="Moisan M.C."/>
            <person name="Butler G."/>
            <person name="Nguyen T.T.M."/>
            <person name="Dewar K."/>
            <person name="Conant G."/>
            <person name="Drula E."/>
            <person name="Henrissat B."/>
            <person name="Hansel C."/>
            <person name="Singer S."/>
            <person name="Hutchinson M.I."/>
            <person name="de Vries R.P."/>
            <person name="Natvig D.O."/>
            <person name="Powell A.J."/>
            <person name="Tsang A."/>
            <person name="Grigoriev I.V."/>
        </authorList>
    </citation>
    <scope>NUCLEOTIDE SEQUENCE [LARGE SCALE GENOMIC DNA]</scope>
    <source>
        <strain evidence="1 2">CBS 494.80</strain>
    </source>
</reference>
<proteinExistence type="predicted"/>
<sequence>MKRRRTPLTAMSFLQRLHQRRCHLFPERLSHSNTDQKVLRIKNPVSLWKKQYGTRLMSFEKQDKSEVFSQPASTGNSLFYIIK</sequence>
<gene>
    <name evidence="1" type="ORF">VTL71DRAFT_3007</name>
</gene>